<evidence type="ECO:0000313" key="1">
    <source>
        <dbReference type="EMBL" id="SFV58327.1"/>
    </source>
</evidence>
<dbReference type="AlphaFoldDB" id="A0A1W1BXX3"/>
<reference evidence="1" key="1">
    <citation type="submission" date="2016-10" db="EMBL/GenBank/DDBJ databases">
        <authorList>
            <person name="de Groot N.N."/>
        </authorList>
    </citation>
    <scope>NUCLEOTIDE SEQUENCE</scope>
</reference>
<dbReference type="InterPro" id="IPR010982">
    <property type="entry name" value="Lambda_DNA-bd_dom_sf"/>
</dbReference>
<dbReference type="Gene3D" id="1.10.260.40">
    <property type="entry name" value="lambda repressor-like DNA-binding domains"/>
    <property type="match status" value="1"/>
</dbReference>
<name>A0A1W1BXX3_9ZZZZ</name>
<gene>
    <name evidence="1" type="ORF">MNB_SM-7-1328</name>
</gene>
<sequence>MDKKELNNLLKKAGFTKKEFANKFELSTSAVNNWGGSAKVPLWVESWLTLYIENKECKELKEIIKENVCKE</sequence>
<organism evidence="1">
    <name type="scientific">hydrothermal vent metagenome</name>
    <dbReference type="NCBI Taxonomy" id="652676"/>
    <lineage>
        <taxon>unclassified sequences</taxon>
        <taxon>metagenomes</taxon>
        <taxon>ecological metagenomes</taxon>
    </lineage>
</organism>
<protein>
    <recommendedName>
        <fullName evidence="2">HTH cro/C1-type domain-containing protein</fullName>
    </recommendedName>
</protein>
<dbReference type="EMBL" id="FPHB01000042">
    <property type="protein sequence ID" value="SFV58327.1"/>
    <property type="molecule type" value="Genomic_DNA"/>
</dbReference>
<evidence type="ECO:0008006" key="2">
    <source>
        <dbReference type="Google" id="ProtNLM"/>
    </source>
</evidence>
<proteinExistence type="predicted"/>
<accession>A0A1W1BXX3</accession>
<dbReference type="GO" id="GO:0003677">
    <property type="term" value="F:DNA binding"/>
    <property type="evidence" value="ECO:0007669"/>
    <property type="project" value="InterPro"/>
</dbReference>